<keyword evidence="1" id="KW-0812">Transmembrane</keyword>
<evidence type="ECO:0000256" key="1">
    <source>
        <dbReference type="SAM" id="Phobius"/>
    </source>
</evidence>
<proteinExistence type="predicted"/>
<keyword evidence="3" id="KW-1185">Reference proteome</keyword>
<dbReference type="KEGG" id="fgi:OP10G_1715"/>
<dbReference type="InterPro" id="IPR025570">
    <property type="entry name" value="DUF4337"/>
</dbReference>
<dbReference type="EMBL" id="CP007139">
    <property type="protein sequence ID" value="AIE85083.1"/>
    <property type="molecule type" value="Genomic_DNA"/>
</dbReference>
<evidence type="ECO:0000313" key="3">
    <source>
        <dbReference type="Proteomes" id="UP000027982"/>
    </source>
</evidence>
<protein>
    <recommendedName>
        <fullName evidence="4">DUF4337 domain-containing protein</fullName>
    </recommendedName>
</protein>
<dbReference type="RefSeq" id="WP_025226321.1">
    <property type="nucleotide sequence ID" value="NZ_CP007139.1"/>
</dbReference>
<keyword evidence="1" id="KW-0472">Membrane</keyword>
<organism evidence="2 3">
    <name type="scientific">Fimbriimonas ginsengisoli Gsoil 348</name>
    <dbReference type="NCBI Taxonomy" id="661478"/>
    <lineage>
        <taxon>Bacteria</taxon>
        <taxon>Bacillati</taxon>
        <taxon>Armatimonadota</taxon>
        <taxon>Fimbriimonadia</taxon>
        <taxon>Fimbriimonadales</taxon>
        <taxon>Fimbriimonadaceae</taxon>
        <taxon>Fimbriimonas</taxon>
    </lineage>
</organism>
<reference evidence="2 3" key="1">
    <citation type="journal article" date="2014" name="PLoS ONE">
        <title>The first complete genome sequence of the class fimbriimonadia in the phylum armatimonadetes.</title>
        <authorList>
            <person name="Hu Z.Y."/>
            <person name="Wang Y.Z."/>
            <person name="Im W.T."/>
            <person name="Wang S.Y."/>
            <person name="Zhao G.P."/>
            <person name="Zheng H.J."/>
            <person name="Quan Z.X."/>
        </authorList>
    </citation>
    <scope>NUCLEOTIDE SEQUENCE [LARGE SCALE GENOMIC DNA]</scope>
    <source>
        <strain evidence="2">Gsoil 348</strain>
    </source>
</reference>
<dbReference type="HOGENOM" id="CLU_098538_3_0_0"/>
<name>A0A068NNG4_FIMGI</name>
<sequence>MDINPTEIEEQAADAAKSRLNAMVAVTIALLASFMGVCKVKDDNIVQAMQKDQADKIDAWGYYQAKNTQSKVLIGTAEQLQIQSMSLTGPAKAKADALAAGHLAKAKEEDAKKEEFGKKAQGYEDDYNRLNTHDDQFDLSDALLALTITLLAITSLTQKKWLFWLSVVPMFFGVLMGLAGLFGWKMHPDAIMNLLSCVGMTGWQQHIST</sequence>
<dbReference type="eggNOG" id="ENOG503218R">
    <property type="taxonomic scope" value="Bacteria"/>
</dbReference>
<dbReference type="AlphaFoldDB" id="A0A068NNG4"/>
<evidence type="ECO:0008006" key="4">
    <source>
        <dbReference type="Google" id="ProtNLM"/>
    </source>
</evidence>
<evidence type="ECO:0000313" key="2">
    <source>
        <dbReference type="EMBL" id="AIE85083.1"/>
    </source>
</evidence>
<keyword evidence="1" id="KW-1133">Transmembrane helix</keyword>
<feature type="transmembrane region" description="Helical" evidence="1">
    <location>
        <begin position="20"/>
        <end position="40"/>
    </location>
</feature>
<feature type="transmembrane region" description="Helical" evidence="1">
    <location>
        <begin position="162"/>
        <end position="184"/>
    </location>
</feature>
<dbReference type="Pfam" id="PF14235">
    <property type="entry name" value="DUF4337"/>
    <property type="match status" value="1"/>
</dbReference>
<dbReference type="Proteomes" id="UP000027982">
    <property type="component" value="Chromosome"/>
</dbReference>
<dbReference type="OrthoDB" id="8907665at2"/>
<accession>A0A068NNG4</accession>
<gene>
    <name evidence="2" type="ORF">OP10G_1715</name>
</gene>